<dbReference type="Pfam" id="PF03849">
    <property type="entry name" value="Tfb2"/>
    <property type="match status" value="1"/>
</dbReference>
<dbReference type="Proteomes" id="UP000051530">
    <property type="component" value="Unassembled WGS sequence"/>
</dbReference>
<evidence type="ECO:0000256" key="3">
    <source>
        <dbReference type="ARBA" id="ARBA00007132"/>
    </source>
</evidence>
<dbReference type="GO" id="GO:0000439">
    <property type="term" value="C:transcription factor TFIIH core complex"/>
    <property type="evidence" value="ECO:0007669"/>
    <property type="project" value="InterPro"/>
</dbReference>
<reference evidence="11 12" key="1">
    <citation type="submission" date="2015-07" db="EMBL/GenBank/DDBJ databases">
        <title>The genome of Pseudoloma neurophilia, a relevant intracellular parasite of the zebrafish.</title>
        <authorList>
            <person name="Ndikumana S."/>
            <person name="Pelin A."/>
            <person name="Sanders J."/>
            <person name="Corradi N."/>
        </authorList>
    </citation>
    <scope>NUCLEOTIDE SEQUENCE [LARGE SCALE GENOMIC DNA]</scope>
    <source>
        <strain evidence="11 12">MK1</strain>
    </source>
</reference>
<accession>A0A0R0M1F3</accession>
<dbReference type="OrthoDB" id="364513at2759"/>
<evidence type="ECO:0000256" key="6">
    <source>
        <dbReference type="ARBA" id="ARBA00023163"/>
    </source>
</evidence>
<evidence type="ECO:0000313" key="11">
    <source>
        <dbReference type="EMBL" id="KRH95242.1"/>
    </source>
</evidence>
<dbReference type="InterPro" id="IPR040662">
    <property type="entry name" value="Tfb2_C"/>
</dbReference>
<comment type="function">
    <text evidence="1">Component of the general transcription and DNA repair factor IIH (TFIIH) core complex, which is involved in general and transcription-coupled nucleotide excision repair (NER) of damaged DNA and, when complexed to TFIIK, in RNA transcription by RNA polymerase II. In NER, TFIIH acts by opening DNA around the lesion to allow the excision of the damaged oligonucleotide and its replacement by a new DNA fragment. In transcription, TFIIH has an essential role in transcription initiation. When the pre-initiation complex (PIC) has been established, TFIIH is required for promoter opening and promoter escape. Phosphorylation of the C-terminal tail (CTD) of the largest subunit of RNA polymerase II by the kinase module TFIIK controls the initiation of transcription.</text>
</comment>
<evidence type="ECO:0000256" key="7">
    <source>
        <dbReference type="ARBA" id="ARBA00023204"/>
    </source>
</evidence>
<evidence type="ECO:0000259" key="10">
    <source>
        <dbReference type="Pfam" id="PF18307"/>
    </source>
</evidence>
<evidence type="ECO:0000256" key="2">
    <source>
        <dbReference type="ARBA" id="ARBA00004123"/>
    </source>
</evidence>
<dbReference type="GO" id="GO:0003690">
    <property type="term" value="F:double-stranded DNA binding"/>
    <property type="evidence" value="ECO:0007669"/>
    <property type="project" value="TreeGrafter"/>
</dbReference>
<keyword evidence="8 9" id="KW-0539">Nucleus</keyword>
<keyword evidence="12" id="KW-1185">Reference proteome</keyword>
<dbReference type="GO" id="GO:0006289">
    <property type="term" value="P:nucleotide-excision repair"/>
    <property type="evidence" value="ECO:0007669"/>
    <property type="project" value="InterPro"/>
</dbReference>
<comment type="function">
    <text evidence="9">Component of the general transcription and DNA repair factor IIH (TFIIH) core complex which is involved in general and transcription-coupled nucleotide excision repair (NER) of damaged DNA.</text>
</comment>
<keyword evidence="6 9" id="KW-0804">Transcription</keyword>
<comment type="caution">
    <text evidence="11">The sequence shown here is derived from an EMBL/GenBank/DDBJ whole genome shotgun (WGS) entry which is preliminary data.</text>
</comment>
<dbReference type="AlphaFoldDB" id="A0A0R0M1F3"/>
<keyword evidence="5 9" id="KW-0805">Transcription regulation</keyword>
<evidence type="ECO:0000256" key="8">
    <source>
        <dbReference type="ARBA" id="ARBA00023242"/>
    </source>
</evidence>
<dbReference type="Pfam" id="PF18307">
    <property type="entry name" value="Tfb2_C"/>
    <property type="match status" value="1"/>
</dbReference>
<dbReference type="InterPro" id="IPR004598">
    <property type="entry name" value="TFIIH_p52/Tfb2"/>
</dbReference>
<dbReference type="Gene3D" id="3.30.70.2610">
    <property type="match status" value="1"/>
</dbReference>
<organism evidence="11 12">
    <name type="scientific">Pseudoloma neurophilia</name>
    <dbReference type="NCBI Taxonomy" id="146866"/>
    <lineage>
        <taxon>Eukaryota</taxon>
        <taxon>Fungi</taxon>
        <taxon>Fungi incertae sedis</taxon>
        <taxon>Microsporidia</taxon>
        <taxon>Pseudoloma</taxon>
    </lineage>
</organism>
<dbReference type="VEuPathDB" id="MicrosporidiaDB:M153_1100022108"/>
<dbReference type="GO" id="GO:0001671">
    <property type="term" value="F:ATPase activator activity"/>
    <property type="evidence" value="ECO:0007669"/>
    <property type="project" value="InterPro"/>
</dbReference>
<evidence type="ECO:0000256" key="1">
    <source>
        <dbReference type="ARBA" id="ARBA00002817"/>
    </source>
</evidence>
<gene>
    <name evidence="11" type="ORF">M153_1100022108</name>
</gene>
<evidence type="ECO:0000256" key="5">
    <source>
        <dbReference type="ARBA" id="ARBA00023015"/>
    </source>
</evidence>
<name>A0A0R0M1F3_9MICR</name>
<evidence type="ECO:0000256" key="4">
    <source>
        <dbReference type="ARBA" id="ARBA00022763"/>
    </source>
</evidence>
<evidence type="ECO:0000313" key="12">
    <source>
        <dbReference type="Proteomes" id="UP000051530"/>
    </source>
</evidence>
<feature type="domain" description="Transcription factor Tfb2 C-terminal" evidence="10">
    <location>
        <begin position="351"/>
        <end position="416"/>
    </location>
</feature>
<keyword evidence="7 9" id="KW-0234">DNA repair</keyword>
<dbReference type="GO" id="GO:0005675">
    <property type="term" value="C:transcription factor TFIIH holo complex"/>
    <property type="evidence" value="ECO:0007669"/>
    <property type="project" value="TreeGrafter"/>
</dbReference>
<protein>
    <recommendedName>
        <fullName evidence="9">RNA polymerase II transcription factor B subunit 2</fullName>
    </recommendedName>
</protein>
<evidence type="ECO:0000256" key="9">
    <source>
        <dbReference type="RuleBase" id="RU364024"/>
    </source>
</evidence>
<comment type="similarity">
    <text evidence="3 9">Belongs to the TFB2 family.</text>
</comment>
<dbReference type="PANTHER" id="PTHR13152">
    <property type="entry name" value="TFIIH, POLYPEPTIDE 4"/>
    <property type="match status" value="1"/>
</dbReference>
<comment type="subcellular location">
    <subcellularLocation>
        <location evidence="2 9">Nucleus</location>
    </subcellularLocation>
</comment>
<sequence>MVSSSLILQTLAKYKDLRSDPLFTSVLLKLINVSERETLFTILLKEKLTLSDNLDREALRTLNSLNLLTIDNDRIILDENFRSSFFIALKTVRPSGYLISDTKINVSTKLPSYSPKFNHILSILVNEHLINDHQRNNYLIKNILIFAGLKDINITHSGFAFLLESKREQLSHFLLSGIDKIVEGNEDQKMHLLLLLFDMGNYGTGSTVSVKINLQAPQNSKILSLIDSFLELLNLIGAISFGGLQPKKGDFFDHSFYITPIYYTIFNSEESVERFLILETNYKLYSTDISAHTRSVLSLFSNILCTLPNLIMCSIDENSINRALSKGITGQQICDYITNRSTKDVNEIVLEQIIIWEKNRNRIFKTPAILYDHFESFNEFQIVLTFCQDFMLCCDKERRVIVVKEEDHQRVKIFIRENIKR</sequence>
<dbReference type="EMBL" id="LGUB01000002">
    <property type="protein sequence ID" value="KRH95242.1"/>
    <property type="molecule type" value="Genomic_DNA"/>
</dbReference>
<dbReference type="PANTHER" id="PTHR13152:SF0">
    <property type="entry name" value="GENERAL TRANSCRIPTION FACTOR IIH SUBUNIT 4"/>
    <property type="match status" value="1"/>
</dbReference>
<proteinExistence type="inferred from homology"/>
<keyword evidence="4 9" id="KW-0227">DNA damage</keyword>